<name>A0A3L6R9N4_PANMI</name>
<dbReference type="CDD" id="cd00010">
    <property type="entry name" value="AAI_LTSS"/>
    <property type="match status" value="1"/>
</dbReference>
<comment type="subcellular location">
    <subcellularLocation>
        <location evidence="1">Cell membrane</location>
        <topology evidence="1">Lipid-anchor</topology>
        <topology evidence="1">GPI-anchor</topology>
    </subcellularLocation>
</comment>
<dbReference type="Proteomes" id="UP000275267">
    <property type="component" value="Unassembled WGS sequence"/>
</dbReference>
<evidence type="ECO:0000256" key="4">
    <source>
        <dbReference type="ARBA" id="ARBA00022729"/>
    </source>
</evidence>
<evidence type="ECO:0000256" key="1">
    <source>
        <dbReference type="ARBA" id="ARBA00004609"/>
    </source>
</evidence>
<feature type="domain" description="Bifunctional inhibitor/plant lipid transfer protein/seed storage helical" evidence="10">
    <location>
        <begin position="57"/>
        <end position="136"/>
    </location>
</feature>
<keyword evidence="7" id="KW-0449">Lipoprotein</keyword>
<gene>
    <name evidence="11" type="ORF">C2845_PM06G18020</name>
</gene>
<dbReference type="InterPro" id="IPR016140">
    <property type="entry name" value="Bifunc_inhib/LTP/seed_store"/>
</dbReference>
<dbReference type="InterPro" id="IPR036312">
    <property type="entry name" value="Bifun_inhib/LTP/seed_sf"/>
</dbReference>
<feature type="region of interest" description="Disordered" evidence="8">
    <location>
        <begin position="191"/>
        <end position="230"/>
    </location>
</feature>
<dbReference type="AlphaFoldDB" id="A0A3L6R9N4"/>
<evidence type="ECO:0000256" key="6">
    <source>
        <dbReference type="ARBA" id="ARBA00023180"/>
    </source>
</evidence>
<comment type="similarity">
    <text evidence="2">Belongs to the plant LTP family.</text>
</comment>
<evidence type="ECO:0000313" key="11">
    <source>
        <dbReference type="EMBL" id="RLM99283.1"/>
    </source>
</evidence>
<keyword evidence="5" id="KW-1015">Disulfide bond</keyword>
<keyword evidence="3" id="KW-0472">Membrane</keyword>
<sequence>MAAAHHQQRPRAAAALLLVAVAALLLASAPPSGAQPLPSPAAAAPGPLGSGGIDPACMTSLLNMSDCLTYVTKGSTARRPDAPCCPELAGLVGSNPVCLCELLSGAADSYGIAVDYDRALALPGICRVATPPVSTCTGSPRSVHLPPFPVDAADCGGGFDLCVRALINRGSLMRIAAMGYHVHVGPAAAPMSGSPSPMSGMAPSGEGPVFPGTSPVASPPSSTSHAARRSSSAGGIHLAALAMLPLATAAAVSGML</sequence>
<keyword evidence="6" id="KW-0325">Glycoprotein</keyword>
<evidence type="ECO:0000256" key="2">
    <source>
        <dbReference type="ARBA" id="ARBA00009748"/>
    </source>
</evidence>
<dbReference type="STRING" id="4540.A0A3L6R9N4"/>
<dbReference type="SMART" id="SM00499">
    <property type="entry name" value="AAI"/>
    <property type="match status" value="1"/>
</dbReference>
<proteinExistence type="inferred from homology"/>
<reference evidence="12" key="1">
    <citation type="journal article" date="2019" name="Nat. Commun.">
        <title>The genome of broomcorn millet.</title>
        <authorList>
            <person name="Zou C."/>
            <person name="Miki D."/>
            <person name="Li D."/>
            <person name="Tang Q."/>
            <person name="Xiao L."/>
            <person name="Rajput S."/>
            <person name="Deng P."/>
            <person name="Jia W."/>
            <person name="Huang R."/>
            <person name="Zhang M."/>
            <person name="Sun Y."/>
            <person name="Hu J."/>
            <person name="Fu X."/>
            <person name="Schnable P.S."/>
            <person name="Li F."/>
            <person name="Zhang H."/>
            <person name="Feng B."/>
            <person name="Zhu X."/>
            <person name="Liu R."/>
            <person name="Schnable J.C."/>
            <person name="Zhu J.-K."/>
            <person name="Zhang H."/>
        </authorList>
    </citation>
    <scope>NUCLEOTIDE SEQUENCE [LARGE SCALE GENOMIC DNA]</scope>
</reference>
<dbReference type="InterPro" id="IPR043325">
    <property type="entry name" value="LTSS"/>
</dbReference>
<evidence type="ECO:0000256" key="9">
    <source>
        <dbReference type="SAM" id="SignalP"/>
    </source>
</evidence>
<evidence type="ECO:0000256" key="3">
    <source>
        <dbReference type="ARBA" id="ARBA00022622"/>
    </source>
</evidence>
<dbReference type="EMBL" id="PQIB02000009">
    <property type="protein sequence ID" value="RLM99283.1"/>
    <property type="molecule type" value="Genomic_DNA"/>
</dbReference>
<dbReference type="GO" id="GO:0005886">
    <property type="term" value="C:plasma membrane"/>
    <property type="evidence" value="ECO:0007669"/>
    <property type="project" value="UniProtKB-SubCell"/>
</dbReference>
<feature type="signal peptide" evidence="9">
    <location>
        <begin position="1"/>
        <end position="34"/>
    </location>
</feature>
<evidence type="ECO:0000256" key="7">
    <source>
        <dbReference type="ARBA" id="ARBA00023288"/>
    </source>
</evidence>
<organism evidence="11 12">
    <name type="scientific">Panicum miliaceum</name>
    <name type="common">Proso millet</name>
    <name type="synonym">Broomcorn millet</name>
    <dbReference type="NCBI Taxonomy" id="4540"/>
    <lineage>
        <taxon>Eukaryota</taxon>
        <taxon>Viridiplantae</taxon>
        <taxon>Streptophyta</taxon>
        <taxon>Embryophyta</taxon>
        <taxon>Tracheophyta</taxon>
        <taxon>Spermatophyta</taxon>
        <taxon>Magnoliopsida</taxon>
        <taxon>Liliopsida</taxon>
        <taxon>Poales</taxon>
        <taxon>Poaceae</taxon>
        <taxon>PACMAD clade</taxon>
        <taxon>Panicoideae</taxon>
        <taxon>Panicodae</taxon>
        <taxon>Paniceae</taxon>
        <taxon>Panicinae</taxon>
        <taxon>Panicum</taxon>
        <taxon>Panicum sect. Panicum</taxon>
    </lineage>
</organism>
<keyword evidence="4 9" id="KW-0732">Signal</keyword>
<feature type="chain" id="PRO_5017928624" description="Bifunctional inhibitor/plant lipid transfer protein/seed storage helical domain-containing protein" evidence="9">
    <location>
        <begin position="35"/>
        <end position="256"/>
    </location>
</feature>
<protein>
    <recommendedName>
        <fullName evidence="10">Bifunctional inhibitor/plant lipid transfer protein/seed storage helical domain-containing protein</fullName>
    </recommendedName>
</protein>
<evidence type="ECO:0000256" key="5">
    <source>
        <dbReference type="ARBA" id="ARBA00023157"/>
    </source>
</evidence>
<dbReference type="OrthoDB" id="785314at2759"/>
<dbReference type="GO" id="GO:0098552">
    <property type="term" value="C:side of membrane"/>
    <property type="evidence" value="ECO:0007669"/>
    <property type="project" value="UniProtKB-KW"/>
</dbReference>
<accession>A0A3L6R9N4</accession>
<dbReference type="Gene3D" id="1.10.110.10">
    <property type="entry name" value="Plant lipid-transfer and hydrophobic proteins"/>
    <property type="match status" value="1"/>
</dbReference>
<keyword evidence="3" id="KW-0336">GPI-anchor</keyword>
<dbReference type="Pfam" id="PF14368">
    <property type="entry name" value="LTP_2"/>
    <property type="match status" value="1"/>
</dbReference>
<dbReference type="SUPFAM" id="SSF47699">
    <property type="entry name" value="Bifunctional inhibitor/lipid-transfer protein/seed storage 2S albumin"/>
    <property type="match status" value="1"/>
</dbReference>
<dbReference type="PANTHER" id="PTHR33044">
    <property type="entry name" value="BIFUNCTIONAL INHIBITOR/LIPID-TRANSFER PROTEIN/SEED STORAGE 2S ALBUMIN SUPERFAMILY PROTEIN-RELATED"/>
    <property type="match status" value="1"/>
</dbReference>
<evidence type="ECO:0000313" key="12">
    <source>
        <dbReference type="Proteomes" id="UP000275267"/>
    </source>
</evidence>
<evidence type="ECO:0000259" key="10">
    <source>
        <dbReference type="SMART" id="SM00499"/>
    </source>
</evidence>
<dbReference type="FunFam" id="1.10.110.10:FF:000001">
    <property type="entry name" value="Bifunctional inhibitor/lipid-transfer protein/seed storage 2S albumin superfamily protein"/>
    <property type="match status" value="1"/>
</dbReference>
<keyword evidence="12" id="KW-1185">Reference proteome</keyword>
<comment type="caution">
    <text evidence="11">The sequence shown here is derived from an EMBL/GenBank/DDBJ whole genome shotgun (WGS) entry which is preliminary data.</text>
</comment>
<evidence type="ECO:0000256" key="8">
    <source>
        <dbReference type="SAM" id="MobiDB-lite"/>
    </source>
</evidence>